<evidence type="ECO:0000259" key="1">
    <source>
        <dbReference type="Pfam" id="PF05229"/>
    </source>
</evidence>
<dbReference type="AlphaFoldDB" id="A0A857JC18"/>
<reference evidence="2 3" key="1">
    <citation type="submission" date="2020-01" db="EMBL/GenBank/DDBJ databases">
        <title>Genome sequencing of strain KACC 21265.</title>
        <authorList>
            <person name="Heo J."/>
            <person name="Kim S.-J."/>
            <person name="Kim J.-S."/>
            <person name="Hong S.-B."/>
            <person name="Kwon S.-W."/>
        </authorList>
    </citation>
    <scope>NUCLEOTIDE SEQUENCE [LARGE SCALE GENOMIC DNA]</scope>
    <source>
        <strain evidence="2 3">KACC 21265</strain>
    </source>
</reference>
<dbReference type="Pfam" id="PF05229">
    <property type="entry name" value="SCPU"/>
    <property type="match status" value="1"/>
</dbReference>
<gene>
    <name evidence="2" type="ORF">GT347_13870</name>
</gene>
<keyword evidence="3" id="KW-1185">Reference proteome</keyword>
<dbReference type="InterPro" id="IPR053167">
    <property type="entry name" value="Spore_coat_component"/>
</dbReference>
<feature type="domain" description="Spore coat protein U/FanG" evidence="1">
    <location>
        <begin position="21"/>
        <end position="178"/>
    </location>
</feature>
<evidence type="ECO:0000313" key="2">
    <source>
        <dbReference type="EMBL" id="QHJ01545.1"/>
    </source>
</evidence>
<dbReference type="InterPro" id="IPR007893">
    <property type="entry name" value="Spore_coat_U/FanG"/>
</dbReference>
<name>A0A857JC18_9BURK</name>
<proteinExistence type="predicted"/>
<sequence length="181" mass="17553">MAAALGLALLAVNGQTATLSGTLNATLTLTASCIVVGVPGSSSGINLGTLSFTSQPSTFTGTLTAIPVGGASGGGSTQVLCSPDVSGLSITIDGGSNAGQGTSVGVGSRAMKNGTAYIPYEIYQDAGRTVAYPVGTALSGFAIPANGAAINLPIFGQVNKTSAAALPSGTYSDTLTVTLTF</sequence>
<dbReference type="EMBL" id="CP047650">
    <property type="protein sequence ID" value="QHJ01545.1"/>
    <property type="molecule type" value="Genomic_DNA"/>
</dbReference>
<accession>A0A857JC18</accession>
<evidence type="ECO:0000313" key="3">
    <source>
        <dbReference type="Proteomes" id="UP000464787"/>
    </source>
</evidence>
<organism evidence="2 3">
    <name type="scientific">Xylophilus rhododendri</name>
    <dbReference type="NCBI Taxonomy" id="2697032"/>
    <lineage>
        <taxon>Bacteria</taxon>
        <taxon>Pseudomonadati</taxon>
        <taxon>Pseudomonadota</taxon>
        <taxon>Betaproteobacteria</taxon>
        <taxon>Burkholderiales</taxon>
        <taxon>Xylophilus</taxon>
    </lineage>
</organism>
<protein>
    <submittedName>
        <fullName evidence="2">Fimbrial major subunit CsuA/B family protein</fullName>
    </submittedName>
</protein>
<dbReference type="PANTHER" id="PTHR37089">
    <property type="entry name" value="PROTEIN U-RELATED"/>
    <property type="match status" value="1"/>
</dbReference>
<dbReference type="Proteomes" id="UP000464787">
    <property type="component" value="Chromosome"/>
</dbReference>
<dbReference type="PANTHER" id="PTHR37089:SF3">
    <property type="entry name" value="EXPORTED PROTEIN"/>
    <property type="match status" value="1"/>
</dbReference>
<dbReference type="SMART" id="SM00972">
    <property type="entry name" value="SCPU"/>
    <property type="match status" value="1"/>
</dbReference>
<dbReference type="KEGG" id="xyk:GT347_13870"/>